<evidence type="ECO:0000313" key="1">
    <source>
        <dbReference type="EMBL" id="SET71312.1"/>
    </source>
</evidence>
<organism evidence="1 2">
    <name type="scientific">[Clostridium] aminophilum</name>
    <dbReference type="NCBI Taxonomy" id="1526"/>
    <lineage>
        <taxon>Bacteria</taxon>
        <taxon>Bacillati</taxon>
        <taxon>Bacillota</taxon>
        <taxon>Clostridia</taxon>
        <taxon>Lachnospirales</taxon>
        <taxon>Lachnospiraceae</taxon>
    </lineage>
</organism>
<dbReference type="AlphaFoldDB" id="A0A1I0GK41"/>
<dbReference type="Proteomes" id="UP000199820">
    <property type="component" value="Unassembled WGS sequence"/>
</dbReference>
<sequence length="252" mass="28502">MCEDGLYIGKNVVVVIDGATAQSNKMFFGKSSGRFARDILLEVAEQQEDLLCRMSATEALAFLNDKLGKSLRESLSIEEYPRASVMIYNDRKHEIWGYGDCQCMINGELYNFEKEIDRINSEKRAQTIEGALGNKISVEKLLFHDVGRDAIEEGLKGRFTYENQPGPLGYPTLNGYSFYEPFVFVKHVEGNSDIILATDGYPVLKNSLQESEKELARILVSDPLCFREFKSTKGLTQGSLSFDDRTYWRGLV</sequence>
<dbReference type="EMBL" id="FOIL01000035">
    <property type="protein sequence ID" value="SET71312.1"/>
    <property type="molecule type" value="Genomic_DNA"/>
</dbReference>
<gene>
    <name evidence="1" type="ORF">SAMN04487771_103514</name>
</gene>
<proteinExistence type="predicted"/>
<keyword evidence="2" id="KW-1185">Reference proteome</keyword>
<evidence type="ECO:0000313" key="2">
    <source>
        <dbReference type="Proteomes" id="UP000199820"/>
    </source>
</evidence>
<name>A0A1I0GK41_9FIRM</name>
<accession>A0A1I0GK41</accession>
<reference evidence="1 2" key="1">
    <citation type="submission" date="2016-10" db="EMBL/GenBank/DDBJ databases">
        <authorList>
            <person name="de Groot N.N."/>
        </authorList>
    </citation>
    <scope>NUCLEOTIDE SEQUENCE [LARGE SCALE GENOMIC DNA]</scope>
    <source>
        <strain evidence="1 2">KH1P1</strain>
    </source>
</reference>
<protein>
    <submittedName>
        <fullName evidence="1">Glycerophosphoryl diester phosphodiesterase</fullName>
    </submittedName>
</protein>